<organism evidence="2 3">
    <name type="scientific">Aspergillus chevalieri</name>
    <name type="common">Eurotium chevalieri</name>
    <dbReference type="NCBI Taxonomy" id="182096"/>
    <lineage>
        <taxon>Eukaryota</taxon>
        <taxon>Fungi</taxon>
        <taxon>Dikarya</taxon>
        <taxon>Ascomycota</taxon>
        <taxon>Pezizomycotina</taxon>
        <taxon>Eurotiomycetes</taxon>
        <taxon>Eurotiomycetidae</taxon>
        <taxon>Eurotiales</taxon>
        <taxon>Aspergillaceae</taxon>
        <taxon>Aspergillus</taxon>
        <taxon>Aspergillus subgen. Aspergillus</taxon>
    </lineage>
</organism>
<dbReference type="SUPFAM" id="SSF56112">
    <property type="entry name" value="Protein kinase-like (PK-like)"/>
    <property type="match status" value="1"/>
</dbReference>
<evidence type="ECO:0000313" key="3">
    <source>
        <dbReference type="Proteomes" id="UP000637239"/>
    </source>
</evidence>
<protein>
    <recommendedName>
        <fullName evidence="1">Aminoglycoside phosphotransferase domain-containing protein</fullName>
    </recommendedName>
</protein>
<dbReference type="RefSeq" id="XP_043137675.1">
    <property type="nucleotide sequence ID" value="XM_043280058.1"/>
</dbReference>
<dbReference type="KEGG" id="ache:ACHE_50351A"/>
<reference evidence="2" key="2">
    <citation type="submission" date="2021-02" db="EMBL/GenBank/DDBJ databases">
        <title>Aspergillus chevalieri M1 genome sequence.</title>
        <authorList>
            <person name="Kadooka C."/>
            <person name="Mori K."/>
            <person name="Futagami T."/>
        </authorList>
    </citation>
    <scope>NUCLEOTIDE SEQUENCE</scope>
    <source>
        <strain evidence="2">M1</strain>
    </source>
</reference>
<dbReference type="Pfam" id="PF01636">
    <property type="entry name" value="APH"/>
    <property type="match status" value="1"/>
</dbReference>
<dbReference type="GeneID" id="66983511"/>
<feature type="domain" description="Aminoglycoside phosphotransferase" evidence="1">
    <location>
        <begin position="110"/>
        <end position="283"/>
    </location>
</feature>
<name>A0A7R7VS40_ASPCH</name>
<dbReference type="AlphaFoldDB" id="A0A7R7VS40"/>
<dbReference type="PANTHER" id="PTHR21310">
    <property type="entry name" value="AMINOGLYCOSIDE PHOSPHOTRANSFERASE-RELATED-RELATED"/>
    <property type="match status" value="1"/>
</dbReference>
<accession>A0A7R7VS40</accession>
<dbReference type="Proteomes" id="UP000637239">
    <property type="component" value="Chromosome 5"/>
</dbReference>
<evidence type="ECO:0000313" key="2">
    <source>
        <dbReference type="EMBL" id="BCR89153.1"/>
    </source>
</evidence>
<dbReference type="InterPro" id="IPR002575">
    <property type="entry name" value="Aminoglycoside_PTrfase"/>
</dbReference>
<dbReference type="Gene3D" id="3.90.1200.10">
    <property type="match status" value="1"/>
</dbReference>
<proteinExistence type="predicted"/>
<evidence type="ECO:0000259" key="1">
    <source>
        <dbReference type="Pfam" id="PF01636"/>
    </source>
</evidence>
<dbReference type="EMBL" id="AP024420">
    <property type="protein sequence ID" value="BCR89153.1"/>
    <property type="molecule type" value="Genomic_DNA"/>
</dbReference>
<dbReference type="InterPro" id="IPR011009">
    <property type="entry name" value="Kinase-like_dom_sf"/>
</dbReference>
<reference evidence="2" key="1">
    <citation type="submission" date="2021-01" db="EMBL/GenBank/DDBJ databases">
        <authorList>
            <consortium name="Aspergillus chevalieri M1 genome sequencing consortium"/>
            <person name="Kazuki M."/>
            <person name="Futagami T."/>
        </authorList>
    </citation>
    <scope>NUCLEOTIDE SEQUENCE</scope>
    <source>
        <strain evidence="2">M1</strain>
    </source>
</reference>
<keyword evidence="3" id="KW-1185">Reference proteome</keyword>
<dbReference type="InterPro" id="IPR051678">
    <property type="entry name" value="AGP_Transferase"/>
</dbReference>
<dbReference type="PANTHER" id="PTHR21310:SF58">
    <property type="entry name" value="AMINOGLYCOSIDE PHOSPHOTRANSFERASE DOMAIN-CONTAINING PROTEIN"/>
    <property type="match status" value="1"/>
</dbReference>
<gene>
    <name evidence="2" type="ORF">ACHE_50351A</name>
</gene>
<sequence length="301" mass="34321">MVSDPPDSTSFQADSLKEGNRYLKRGQKVFPCPDPVDISTLPPGNEVITTLSNRDGKLVVSHDSSYVTKLGYRVRRAESEAMNTVAAQKRTTVPLPWVKSTNFSPSEHYASEEYGSIRMSFIRGSTLESKWDTLDQESKEAVCREIWDIVWRLRNIERTDLVGNIYQCAADGTPSKGILEDVQKPARPLMSDEEVRARLYERYLHAGGQVLRDLLPELLPRSDRSVFTHGDIAPWNVMIDDQNKITGILGWKFAGWYPDYWEYAQIMNVPFSDWSGWMERTAAHRWDIDGIDAVKEIVSKT</sequence>